<comment type="similarity">
    <text evidence="2">Belongs to the CPA3 antiporters (TC 2.A.63) subunit C family.</text>
</comment>
<dbReference type="AlphaFoldDB" id="A0A0B8T2N0"/>
<evidence type="ECO:0000256" key="3">
    <source>
        <dbReference type="ARBA" id="ARBA00022475"/>
    </source>
</evidence>
<reference evidence="9" key="1">
    <citation type="submission" date="2014-04" db="EMBL/GenBank/DDBJ databases">
        <title>Whole-Genome optical mapping and complete genome sequence of Sphingobacterium deserti sp. nov., a new spaces isolated from desert in the west of China.</title>
        <authorList>
            <person name="Teng C."/>
            <person name="Zhou Z."/>
            <person name="Li X."/>
            <person name="Chen M."/>
            <person name="Lin M."/>
            <person name="Wang L."/>
            <person name="Su S."/>
            <person name="Zhang C."/>
            <person name="Zhang W."/>
        </authorList>
    </citation>
    <scope>NUCLEOTIDE SEQUENCE [LARGE SCALE GENOMIC DNA]</scope>
    <source>
        <strain evidence="9">ACCC05744</strain>
    </source>
</reference>
<reference evidence="8 9" key="2">
    <citation type="journal article" date="2015" name="PLoS ONE">
        <title>Whole-Genome Optical Mapping and Finished Genome Sequence of Sphingobacterium deserti sp. nov., a New Species Isolated from the Western Desert of China.</title>
        <authorList>
            <person name="Teng C."/>
            <person name="Zhou Z."/>
            <person name="Molnar I."/>
            <person name="Li X."/>
            <person name="Tang R."/>
            <person name="Chen M."/>
            <person name="Wang L."/>
            <person name="Su S."/>
            <person name="Zhang W."/>
            <person name="Lin M."/>
        </authorList>
    </citation>
    <scope>NUCLEOTIDE SEQUENCE [LARGE SCALE GENOMIC DNA]</scope>
    <source>
        <strain evidence="9">ACCC05744</strain>
    </source>
</reference>
<dbReference type="InterPro" id="IPR050601">
    <property type="entry name" value="CPA3_antiporter_subunitC"/>
</dbReference>
<gene>
    <name evidence="8" type="ORF">DI53_0706</name>
</gene>
<protein>
    <submittedName>
        <fullName evidence="8">Putative monovalent cation/H+ antiporter subunit C</fullName>
    </submittedName>
</protein>
<keyword evidence="4 7" id="KW-0812">Transmembrane</keyword>
<organism evidence="8 9">
    <name type="scientific">Sphingobacterium deserti</name>
    <dbReference type="NCBI Taxonomy" id="1229276"/>
    <lineage>
        <taxon>Bacteria</taxon>
        <taxon>Pseudomonadati</taxon>
        <taxon>Bacteroidota</taxon>
        <taxon>Sphingobacteriia</taxon>
        <taxon>Sphingobacteriales</taxon>
        <taxon>Sphingobacteriaceae</taxon>
        <taxon>Sphingobacterium</taxon>
    </lineage>
</organism>
<feature type="transmembrane region" description="Helical" evidence="7">
    <location>
        <begin position="75"/>
        <end position="95"/>
    </location>
</feature>
<dbReference type="NCBIfam" id="NF006573">
    <property type="entry name" value="PRK09094.1"/>
    <property type="match status" value="1"/>
</dbReference>
<proteinExistence type="inferred from homology"/>
<evidence type="ECO:0000256" key="7">
    <source>
        <dbReference type="SAM" id="Phobius"/>
    </source>
</evidence>
<dbReference type="PATRIC" id="fig|1229276.3.peg.730"/>
<dbReference type="eggNOG" id="COG1006">
    <property type="taxonomic scope" value="Bacteria"/>
</dbReference>
<dbReference type="InterPro" id="IPR039428">
    <property type="entry name" value="NUOK/Mnh_C1-like"/>
</dbReference>
<keyword evidence="3" id="KW-1003">Cell membrane</keyword>
<dbReference type="RefSeq" id="WP_037495357.1">
    <property type="nucleotide sequence ID" value="NZ_JJMU01000010.1"/>
</dbReference>
<evidence type="ECO:0000256" key="6">
    <source>
        <dbReference type="ARBA" id="ARBA00023136"/>
    </source>
</evidence>
<comment type="subcellular location">
    <subcellularLocation>
        <location evidence="1">Cell membrane</location>
        <topology evidence="1">Multi-pass membrane protein</topology>
    </subcellularLocation>
</comment>
<dbReference type="Gene3D" id="1.10.287.3510">
    <property type="match status" value="1"/>
</dbReference>
<dbReference type="GO" id="GO:0005886">
    <property type="term" value="C:plasma membrane"/>
    <property type="evidence" value="ECO:0007669"/>
    <property type="project" value="UniProtKB-SubCell"/>
</dbReference>
<dbReference type="PANTHER" id="PTHR34583">
    <property type="entry name" value="ANTIPORTER SUBUNIT MNHC2-RELATED"/>
    <property type="match status" value="1"/>
</dbReference>
<comment type="caution">
    <text evidence="8">The sequence shown here is derived from an EMBL/GenBank/DDBJ whole genome shotgun (WGS) entry which is preliminary data.</text>
</comment>
<dbReference type="EMBL" id="JJMU01000010">
    <property type="protein sequence ID" value="KGE15602.1"/>
    <property type="molecule type" value="Genomic_DNA"/>
</dbReference>
<evidence type="ECO:0000256" key="5">
    <source>
        <dbReference type="ARBA" id="ARBA00022989"/>
    </source>
</evidence>
<evidence type="ECO:0000256" key="1">
    <source>
        <dbReference type="ARBA" id="ARBA00004651"/>
    </source>
</evidence>
<accession>A0A0B8T2N0</accession>
<dbReference type="PANTHER" id="PTHR34583:SF2">
    <property type="entry name" value="ANTIPORTER SUBUNIT MNHC2-RELATED"/>
    <property type="match status" value="1"/>
</dbReference>
<feature type="transmembrane region" description="Helical" evidence="7">
    <location>
        <begin position="6"/>
        <end position="21"/>
    </location>
</feature>
<feature type="transmembrane region" description="Helical" evidence="7">
    <location>
        <begin position="28"/>
        <end position="46"/>
    </location>
</feature>
<evidence type="ECO:0000313" key="8">
    <source>
        <dbReference type="EMBL" id="KGE15602.1"/>
    </source>
</evidence>
<sequence>MELLLVIVIGLLYSGGVYLILRRSMVKLLLGIMLLGNGTNILIFLLGKITKGSPPVINEAYKVFQDIYADPIPQALILTAIVISFALTSFAIVLLKRVYALVDSDDLDDLNTPEEEEL</sequence>
<name>A0A0B8T2N0_9SPHI</name>
<dbReference type="Proteomes" id="UP000031802">
    <property type="component" value="Unassembled WGS sequence"/>
</dbReference>
<dbReference type="OrthoDB" id="9799219at2"/>
<dbReference type="Pfam" id="PF00420">
    <property type="entry name" value="Oxidored_q2"/>
    <property type="match status" value="1"/>
</dbReference>
<dbReference type="NCBIfam" id="NF009302">
    <property type="entry name" value="PRK12659.1"/>
    <property type="match status" value="1"/>
</dbReference>
<keyword evidence="6 7" id="KW-0472">Membrane</keyword>
<keyword evidence="9" id="KW-1185">Reference proteome</keyword>
<evidence type="ECO:0000256" key="2">
    <source>
        <dbReference type="ARBA" id="ARBA00010388"/>
    </source>
</evidence>
<dbReference type="STRING" id="1229276.DI53_0706"/>
<evidence type="ECO:0000256" key="4">
    <source>
        <dbReference type="ARBA" id="ARBA00022692"/>
    </source>
</evidence>
<evidence type="ECO:0000313" key="9">
    <source>
        <dbReference type="Proteomes" id="UP000031802"/>
    </source>
</evidence>
<keyword evidence="5 7" id="KW-1133">Transmembrane helix</keyword>